<dbReference type="InterPro" id="IPR036047">
    <property type="entry name" value="F-box-like_dom_sf"/>
</dbReference>
<dbReference type="InterPro" id="IPR032675">
    <property type="entry name" value="LRR_dom_sf"/>
</dbReference>
<dbReference type="Proteomes" id="UP000264800">
    <property type="component" value="Unplaced"/>
</dbReference>
<dbReference type="SUPFAM" id="SSF52058">
    <property type="entry name" value="L domain-like"/>
    <property type="match status" value="1"/>
</dbReference>
<dbReference type="AlphaFoldDB" id="A0A3Q3F7V5"/>
<proteinExistence type="predicted"/>
<dbReference type="GeneID" id="108242271"/>
<dbReference type="OrthoDB" id="3219396at2759"/>
<evidence type="ECO:0000313" key="2">
    <source>
        <dbReference type="Ensembl" id="ENSKMAP00000009537.1"/>
    </source>
</evidence>
<dbReference type="SMART" id="SM00256">
    <property type="entry name" value="FBOX"/>
    <property type="match status" value="1"/>
</dbReference>
<reference evidence="2" key="1">
    <citation type="submission" date="2025-08" db="UniProtKB">
        <authorList>
            <consortium name="Ensembl"/>
        </authorList>
    </citation>
    <scope>IDENTIFICATION</scope>
</reference>
<dbReference type="RefSeq" id="XP_017282505.2">
    <property type="nucleotide sequence ID" value="XM_017427016.3"/>
</dbReference>
<dbReference type="SUPFAM" id="SSF81383">
    <property type="entry name" value="F-box domain"/>
    <property type="match status" value="1"/>
</dbReference>
<name>A0A3Q3F7V5_KRYMA</name>
<keyword evidence="3" id="KW-1185">Reference proteome</keyword>
<protein>
    <submittedName>
        <fullName evidence="2">Uncharacterized LOC108242271</fullName>
    </submittedName>
</protein>
<dbReference type="Pfam" id="PF12937">
    <property type="entry name" value="F-box-like"/>
    <property type="match status" value="1"/>
</dbReference>
<dbReference type="PROSITE" id="PS50181">
    <property type="entry name" value="FBOX"/>
    <property type="match status" value="1"/>
</dbReference>
<dbReference type="Ensembl" id="ENSKMAT00000009684.1">
    <property type="protein sequence ID" value="ENSKMAP00000009537.1"/>
    <property type="gene ID" value="ENSKMAG00000007164.1"/>
</dbReference>
<reference evidence="2" key="2">
    <citation type="submission" date="2025-09" db="UniProtKB">
        <authorList>
            <consortium name="Ensembl"/>
        </authorList>
    </citation>
    <scope>IDENTIFICATION</scope>
</reference>
<evidence type="ECO:0000259" key="1">
    <source>
        <dbReference type="PROSITE" id="PS50181"/>
    </source>
</evidence>
<dbReference type="Gene3D" id="3.80.10.10">
    <property type="entry name" value="Ribonuclease Inhibitor"/>
    <property type="match status" value="1"/>
</dbReference>
<dbReference type="KEGG" id="kmr:108242271"/>
<evidence type="ECO:0000313" key="3">
    <source>
        <dbReference type="Proteomes" id="UP000264800"/>
    </source>
</evidence>
<dbReference type="Gene3D" id="1.20.1280.50">
    <property type="match status" value="1"/>
</dbReference>
<sequence>MMCSAPQLPDELWLRVFSLLSWRDKLSLRCTCVHFRQLVDESRSLWRGFSVVLQDLARYDRSFRRSLAQRQVSRVCLRAGRSKDLDRLCSWLPRLHVLRLDGWRDGRLRAQEVKRLHHLHHLSITSCATPLLDLDFLLPLSQQLRQLSLCNVQLTCTAPHLLAGVTQLTRLRSLLLHHDGTLRIPTLSSVLTHLLDLRTLSWTMISHKVLPQDFFSPSTVPAGEASLQLSDLQLLNYDAVVTQDVLKPLANLHSLSVFHLYSVPGPTCHLQTWLTSLPKLASLNVHGGHPLAAYVNFLPASLLSLTLCVDLQPEDLQVVSSRAPHLQHLHLEPWSSSSNLVGLLPQLFPHLQTLAIRHLHVPDNDFLSLHELQHLHTLEILDSFHRPDPNDPSWVVNKPSPRLLQLISDLQKLTNQRVRVITSSHKDFLNCSCV</sequence>
<dbReference type="GeneTree" id="ENSGT00530000069038"/>
<feature type="domain" description="F-box" evidence="1">
    <location>
        <begin position="2"/>
        <end position="49"/>
    </location>
</feature>
<dbReference type="InterPro" id="IPR001810">
    <property type="entry name" value="F-box_dom"/>
</dbReference>
<accession>A0A3Q3F7V5</accession>
<dbReference type="OMA" id="HIDLLPC"/>
<organism evidence="2 3">
    <name type="scientific">Kryptolebias marmoratus</name>
    <name type="common">Mangrove killifish</name>
    <name type="synonym">Rivulus marmoratus</name>
    <dbReference type="NCBI Taxonomy" id="37003"/>
    <lineage>
        <taxon>Eukaryota</taxon>
        <taxon>Metazoa</taxon>
        <taxon>Chordata</taxon>
        <taxon>Craniata</taxon>
        <taxon>Vertebrata</taxon>
        <taxon>Euteleostomi</taxon>
        <taxon>Actinopterygii</taxon>
        <taxon>Neopterygii</taxon>
        <taxon>Teleostei</taxon>
        <taxon>Neoteleostei</taxon>
        <taxon>Acanthomorphata</taxon>
        <taxon>Ovalentaria</taxon>
        <taxon>Atherinomorphae</taxon>
        <taxon>Cyprinodontiformes</taxon>
        <taxon>Rivulidae</taxon>
        <taxon>Kryptolebias</taxon>
    </lineage>
</organism>